<dbReference type="InterPro" id="IPR036961">
    <property type="entry name" value="Kinesin_motor_dom_sf"/>
</dbReference>
<comment type="subcellular location">
    <subcellularLocation>
        <location evidence="1">Cytoplasm</location>
        <location evidence="1">Cytoskeleton</location>
    </subcellularLocation>
</comment>
<evidence type="ECO:0000256" key="11">
    <source>
        <dbReference type="SAM" id="Coils"/>
    </source>
</evidence>
<dbReference type="InterPro" id="IPR047149">
    <property type="entry name" value="KIF11-like"/>
</dbReference>
<protein>
    <recommendedName>
        <fullName evidence="10">Kinesin-like protein</fullName>
    </recommendedName>
</protein>
<dbReference type="RefSeq" id="XP_017769050.1">
    <property type="nucleotide sequence ID" value="XM_017913561.1"/>
</dbReference>
<dbReference type="PRINTS" id="PR00380">
    <property type="entry name" value="KINESINHEAVY"/>
</dbReference>
<keyword evidence="7" id="KW-0206">Cytoskeleton</keyword>
<dbReference type="PROSITE" id="PS00411">
    <property type="entry name" value="KINESIN_MOTOR_1"/>
    <property type="match status" value="1"/>
</dbReference>
<name>A0ABM1M399_NICVS</name>
<feature type="coiled-coil region" evidence="11">
    <location>
        <begin position="657"/>
        <end position="684"/>
    </location>
</feature>
<evidence type="ECO:0000256" key="1">
    <source>
        <dbReference type="ARBA" id="ARBA00004245"/>
    </source>
</evidence>
<evidence type="ECO:0000256" key="9">
    <source>
        <dbReference type="PROSITE-ProRule" id="PRU00283"/>
    </source>
</evidence>
<gene>
    <name evidence="15 16" type="primary">LOC108557152</name>
</gene>
<keyword evidence="3 10" id="KW-0493">Microtubule</keyword>
<keyword evidence="14" id="KW-1185">Reference proteome</keyword>
<feature type="domain" description="Kinesin motor" evidence="13">
    <location>
        <begin position="12"/>
        <end position="343"/>
    </location>
</feature>
<feature type="binding site" evidence="9">
    <location>
        <begin position="92"/>
        <end position="99"/>
    </location>
    <ligand>
        <name>ATP</name>
        <dbReference type="ChEBI" id="CHEBI:30616"/>
    </ligand>
</feature>
<organism evidence="14 15">
    <name type="scientific">Nicrophorus vespilloides</name>
    <name type="common">Boreal carrion beetle</name>
    <dbReference type="NCBI Taxonomy" id="110193"/>
    <lineage>
        <taxon>Eukaryota</taxon>
        <taxon>Metazoa</taxon>
        <taxon>Ecdysozoa</taxon>
        <taxon>Arthropoda</taxon>
        <taxon>Hexapoda</taxon>
        <taxon>Insecta</taxon>
        <taxon>Pterygota</taxon>
        <taxon>Neoptera</taxon>
        <taxon>Endopterygota</taxon>
        <taxon>Coleoptera</taxon>
        <taxon>Polyphaga</taxon>
        <taxon>Staphyliniformia</taxon>
        <taxon>Silphidae</taxon>
        <taxon>Nicrophorinae</taxon>
        <taxon>Nicrophorus</taxon>
    </lineage>
</organism>
<evidence type="ECO:0000256" key="7">
    <source>
        <dbReference type="ARBA" id="ARBA00023212"/>
    </source>
</evidence>
<evidence type="ECO:0000256" key="2">
    <source>
        <dbReference type="ARBA" id="ARBA00022490"/>
    </source>
</evidence>
<dbReference type="SMART" id="SM00129">
    <property type="entry name" value="KISc"/>
    <property type="match status" value="1"/>
</dbReference>
<evidence type="ECO:0000256" key="8">
    <source>
        <dbReference type="ARBA" id="ARBA00034704"/>
    </source>
</evidence>
<proteinExistence type="inferred from homology"/>
<evidence type="ECO:0000256" key="3">
    <source>
        <dbReference type="ARBA" id="ARBA00022701"/>
    </source>
</evidence>
<dbReference type="PROSITE" id="PS50067">
    <property type="entry name" value="KINESIN_MOTOR_2"/>
    <property type="match status" value="1"/>
</dbReference>
<dbReference type="PANTHER" id="PTHR47970:SF12">
    <property type="entry name" value="KINESIN FAMILY MEMBER 11"/>
    <property type="match status" value="1"/>
</dbReference>
<dbReference type="GeneID" id="108557152"/>
<comment type="similarity">
    <text evidence="8">Belongs to the TRAFAC class myosin-kinesin ATPase superfamily. Kinesin family. KIN-5/BimC subfamily.</text>
</comment>
<dbReference type="CDD" id="cd01364">
    <property type="entry name" value="KISc_BimC_Eg5"/>
    <property type="match status" value="1"/>
</dbReference>
<dbReference type="InterPro" id="IPR027417">
    <property type="entry name" value="P-loop_NTPase"/>
</dbReference>
<keyword evidence="11" id="KW-0175">Coiled coil</keyword>
<keyword evidence="6 9" id="KW-0505">Motor protein</keyword>
<evidence type="ECO:0000256" key="4">
    <source>
        <dbReference type="ARBA" id="ARBA00022741"/>
    </source>
</evidence>
<evidence type="ECO:0000256" key="10">
    <source>
        <dbReference type="RuleBase" id="RU000394"/>
    </source>
</evidence>
<evidence type="ECO:0000313" key="15">
    <source>
        <dbReference type="RefSeq" id="XP_017769049.1"/>
    </source>
</evidence>
<evidence type="ECO:0000313" key="16">
    <source>
        <dbReference type="RefSeq" id="XP_017769050.1"/>
    </source>
</evidence>
<dbReference type="RefSeq" id="XP_017769049.1">
    <property type="nucleotide sequence ID" value="XM_017913560.1"/>
</dbReference>
<evidence type="ECO:0000313" key="14">
    <source>
        <dbReference type="Proteomes" id="UP000695000"/>
    </source>
</evidence>
<reference evidence="15 16" key="1">
    <citation type="submission" date="2025-05" db="UniProtKB">
        <authorList>
            <consortium name="RefSeq"/>
        </authorList>
    </citation>
    <scope>IDENTIFICATION</scope>
    <source>
        <tissue evidence="15 16">Whole Larva</tissue>
    </source>
</reference>
<dbReference type="Pfam" id="PF00225">
    <property type="entry name" value="Kinesin"/>
    <property type="match status" value="1"/>
</dbReference>
<dbReference type="InterPro" id="IPR019821">
    <property type="entry name" value="Kinesin_motor_CS"/>
</dbReference>
<evidence type="ECO:0000256" key="5">
    <source>
        <dbReference type="ARBA" id="ARBA00022840"/>
    </source>
</evidence>
<dbReference type="InterPro" id="IPR001752">
    <property type="entry name" value="Kinesin_motor_dom"/>
</dbReference>
<sequence>MARSILKKESQHIQAFARLRPFNKIELECHAKQCLEISGKDIIVQLPHGSKRFMFDKVFDTNSKQKDVYFTIIAPIIEEVMKGYNCTVFAYGQTGTGKTYTMVGNQTSTSISYTQHSDAGIIPRTLGHLFETLKSNSDMDFTVRVSYLEMYNEIIIDLLSTEEKILKIYEDQKHKGSVQIHGLEEVTVFDKNQVFEILQAGSEKRKTAATLMNTQSSRSHTVFTITLHSRETTPDGEELVKTGKLNLVDLAGSENILKSGAVEKRAREAGNINQSLLTLGRVIKALVEKSPHIPYRESKLTRILQDSLGGKTKTTIIATVSPASNNIEETISTLDYAFRARNIYNRPEVNQKMSKTALVNKYLAEIDSLKKDLHAARSSEGIYLNPENYYSFLEESEKTKQELLKTVEECSIFESRVQDIEKTKTDLEELYNLTKKDLQVSAYSLSKSKDNLKKLRKQRRIHQILIDKYDEAQTNLMKDRSALATTLQNCLKDSQLLHDKVENLYGVIGSNTSSSQTWRESYDKHHTKFMSNVKKYHTNLGHKFGDLNALMTAYNEFFEKTLLQLCEEVHRDMHESSDAIKKSSEITKHSYDSLVKRVVERNAHIVEVLDNIRDSHVDYVSTSKEHVLDMDSRIKDFNTTLTECLTDKALATIAQDESEMENSMEDMKRTISELKKANDNHIAEIEECHKYMLVGMQKIKSAEENAQKNALYIQSVEKKALKVAKCTDKAIDNMKSFCTKTHEIATPIFKSLDENSEKHYVHIEELLGYTMESLSNVQTETNDICEFEKNVAELNKEYSEKMASESHKLKKTGESVKAHCEGWKTDVKGQAMEFEKRNDEVIADIKDMHSCITESLQQSKELVANYFKQLVDAKPTGDTPLRKETDVKYQTPKRVSKNIMEKFSTEFEDSIIEVDDSDIEVESLLATPVRENGDSSAQSADKRKSFSPNVDSASP</sequence>
<keyword evidence="5 9" id="KW-0067">ATP-binding</keyword>
<feature type="region of interest" description="Disordered" evidence="12">
    <location>
        <begin position="926"/>
        <end position="955"/>
    </location>
</feature>
<dbReference type="InterPro" id="IPR047241">
    <property type="entry name" value="KIF11-like_kin_motor_dom"/>
</dbReference>
<dbReference type="PANTHER" id="PTHR47970">
    <property type="entry name" value="KINESIN-LIKE PROTEIN KIF11"/>
    <property type="match status" value="1"/>
</dbReference>
<dbReference type="Proteomes" id="UP000695000">
    <property type="component" value="Unplaced"/>
</dbReference>
<accession>A0ABM1M399</accession>
<dbReference type="Gene3D" id="3.40.850.10">
    <property type="entry name" value="Kinesin motor domain"/>
    <property type="match status" value="1"/>
</dbReference>
<keyword evidence="4 9" id="KW-0547">Nucleotide-binding</keyword>
<evidence type="ECO:0000256" key="12">
    <source>
        <dbReference type="SAM" id="MobiDB-lite"/>
    </source>
</evidence>
<feature type="compositionally biased region" description="Polar residues" evidence="12">
    <location>
        <begin position="946"/>
        <end position="955"/>
    </location>
</feature>
<dbReference type="SUPFAM" id="SSF52540">
    <property type="entry name" value="P-loop containing nucleoside triphosphate hydrolases"/>
    <property type="match status" value="1"/>
</dbReference>
<evidence type="ECO:0000256" key="6">
    <source>
        <dbReference type="ARBA" id="ARBA00023175"/>
    </source>
</evidence>
<keyword evidence="2" id="KW-0963">Cytoplasm</keyword>
<evidence type="ECO:0000259" key="13">
    <source>
        <dbReference type="PROSITE" id="PS50067"/>
    </source>
</evidence>